<comment type="caution">
    <text evidence="7">The sequence shown here is derived from an EMBL/GenBank/DDBJ whole genome shotgun (WGS) entry which is preliminary data.</text>
</comment>
<dbReference type="EMBL" id="JANBOI010001521">
    <property type="protein sequence ID" value="KAJ1726501.1"/>
    <property type="molecule type" value="Genomic_DNA"/>
</dbReference>
<keyword evidence="4" id="KW-1133">Transmembrane helix</keyword>
<dbReference type="Proteomes" id="UP001143981">
    <property type="component" value="Unassembled WGS sequence"/>
</dbReference>
<evidence type="ECO:0000313" key="7">
    <source>
        <dbReference type="EMBL" id="KAJ1726501.1"/>
    </source>
</evidence>
<sequence length="202" mass="22237">MAGILRSWALAAEQRPLLTVVTTNGVLGGLGDVLAQAIESRGRQQRIRWDPRRTLRFVAWGAVCAPVFRRWYIFLSRTFPLPPAQPRRNRLAYLAAVAKRVAADQIIYAPAGIAAFFTAMALMEGHGTDVATARLRERFGPTLAANYAVWPAVQAVNLGVIPPVFRVPFGSVVGIFWNAFMSWTNARAAHATDEPSKHGQRT</sequence>
<dbReference type="Pfam" id="PF04117">
    <property type="entry name" value="Mpv17_PMP22"/>
    <property type="match status" value="1"/>
</dbReference>
<dbReference type="GO" id="GO:0005739">
    <property type="term" value="C:mitochondrion"/>
    <property type="evidence" value="ECO:0007669"/>
    <property type="project" value="TreeGrafter"/>
</dbReference>
<name>A0A9W7Y7Z1_9FUNG</name>
<evidence type="ECO:0000313" key="8">
    <source>
        <dbReference type="Proteomes" id="UP001143981"/>
    </source>
</evidence>
<organism evidence="7 8">
    <name type="scientific">Coemansia biformis</name>
    <dbReference type="NCBI Taxonomy" id="1286918"/>
    <lineage>
        <taxon>Eukaryota</taxon>
        <taxon>Fungi</taxon>
        <taxon>Fungi incertae sedis</taxon>
        <taxon>Zoopagomycota</taxon>
        <taxon>Kickxellomycotina</taxon>
        <taxon>Kickxellomycetes</taxon>
        <taxon>Kickxellales</taxon>
        <taxon>Kickxellaceae</taxon>
        <taxon>Coemansia</taxon>
    </lineage>
</organism>
<evidence type="ECO:0000256" key="1">
    <source>
        <dbReference type="ARBA" id="ARBA00004141"/>
    </source>
</evidence>
<keyword evidence="8" id="KW-1185">Reference proteome</keyword>
<dbReference type="OrthoDB" id="10267969at2759"/>
<dbReference type="PANTHER" id="PTHR11266">
    <property type="entry name" value="PEROXISOMAL MEMBRANE PROTEIN 2, PXMP2 MPV17"/>
    <property type="match status" value="1"/>
</dbReference>
<protein>
    <submittedName>
        <fullName evidence="7">Uncharacterized protein</fullName>
    </submittedName>
</protein>
<evidence type="ECO:0000256" key="6">
    <source>
        <dbReference type="RuleBase" id="RU363053"/>
    </source>
</evidence>
<comment type="similarity">
    <text evidence="2 6">Belongs to the peroxisomal membrane protein PXMP2/4 family.</text>
</comment>
<dbReference type="PANTHER" id="PTHR11266:SF50">
    <property type="entry name" value="VACUOLAR MEMBRANE PROTEIN YOR292C"/>
    <property type="match status" value="1"/>
</dbReference>
<evidence type="ECO:0000256" key="3">
    <source>
        <dbReference type="ARBA" id="ARBA00022692"/>
    </source>
</evidence>
<gene>
    <name evidence="7" type="ORF">LPJ61_005140</name>
</gene>
<evidence type="ECO:0000256" key="2">
    <source>
        <dbReference type="ARBA" id="ARBA00006824"/>
    </source>
</evidence>
<comment type="subcellular location">
    <subcellularLocation>
        <location evidence="1">Membrane</location>
        <topology evidence="1">Multi-pass membrane protein</topology>
    </subcellularLocation>
</comment>
<dbReference type="AlphaFoldDB" id="A0A9W7Y7Z1"/>
<keyword evidence="3" id="KW-0812">Transmembrane</keyword>
<proteinExistence type="inferred from homology"/>
<dbReference type="InterPro" id="IPR007248">
    <property type="entry name" value="Mpv17_PMP22"/>
</dbReference>
<reference evidence="7" key="1">
    <citation type="submission" date="2022-07" db="EMBL/GenBank/DDBJ databases">
        <title>Phylogenomic reconstructions and comparative analyses of Kickxellomycotina fungi.</title>
        <authorList>
            <person name="Reynolds N.K."/>
            <person name="Stajich J.E."/>
            <person name="Barry K."/>
            <person name="Grigoriev I.V."/>
            <person name="Crous P."/>
            <person name="Smith M.E."/>
        </authorList>
    </citation>
    <scope>NUCLEOTIDE SEQUENCE</scope>
    <source>
        <strain evidence="7">BCRC 34381</strain>
    </source>
</reference>
<dbReference type="GO" id="GO:0016020">
    <property type="term" value="C:membrane"/>
    <property type="evidence" value="ECO:0007669"/>
    <property type="project" value="UniProtKB-SubCell"/>
</dbReference>
<accession>A0A9W7Y7Z1</accession>
<evidence type="ECO:0000256" key="4">
    <source>
        <dbReference type="ARBA" id="ARBA00022989"/>
    </source>
</evidence>
<keyword evidence="5" id="KW-0472">Membrane</keyword>
<evidence type="ECO:0000256" key="5">
    <source>
        <dbReference type="ARBA" id="ARBA00023136"/>
    </source>
</evidence>